<comment type="caution">
    <text evidence="10">The sequence shown here is derived from an EMBL/GenBank/DDBJ whole genome shotgun (WGS) entry which is preliminary data.</text>
</comment>
<evidence type="ECO:0000313" key="10">
    <source>
        <dbReference type="EMBL" id="MFC5985120.1"/>
    </source>
</evidence>
<proteinExistence type="inferred from homology"/>
<dbReference type="EMBL" id="JBHSQV010000007">
    <property type="protein sequence ID" value="MFC5985120.1"/>
    <property type="molecule type" value="Genomic_DNA"/>
</dbReference>
<evidence type="ECO:0000256" key="5">
    <source>
        <dbReference type="ARBA" id="ARBA00023002"/>
    </source>
</evidence>
<dbReference type="SUPFAM" id="SSF55347">
    <property type="entry name" value="Glyceraldehyde-3-phosphate dehydrogenase-like, C-terminal domain"/>
    <property type="match status" value="1"/>
</dbReference>
<dbReference type="Gene3D" id="3.30.360.10">
    <property type="entry name" value="Dihydrodipicolinate Reductase, domain 2"/>
    <property type="match status" value="1"/>
</dbReference>
<feature type="binding site" evidence="7">
    <location>
        <position position="226"/>
    </location>
    <ligand>
        <name>substrate</name>
    </ligand>
</feature>
<dbReference type="PROSITE" id="PS00069">
    <property type="entry name" value="G6P_DEHYDROGENASE"/>
    <property type="match status" value="1"/>
</dbReference>
<feature type="binding site" evidence="7">
    <location>
        <position position="52"/>
    </location>
    <ligand>
        <name>NADP(+)</name>
        <dbReference type="ChEBI" id="CHEBI:58349"/>
    </ligand>
</feature>
<evidence type="ECO:0000256" key="3">
    <source>
        <dbReference type="ARBA" id="ARBA00022526"/>
    </source>
</evidence>
<evidence type="ECO:0000256" key="4">
    <source>
        <dbReference type="ARBA" id="ARBA00022857"/>
    </source>
</evidence>
<dbReference type="EC" id="1.1.1.49" evidence="7"/>
<keyword evidence="11" id="KW-1185">Reference proteome</keyword>
<dbReference type="Gene3D" id="3.40.50.720">
    <property type="entry name" value="NAD(P)-binding Rossmann-like Domain"/>
    <property type="match status" value="1"/>
</dbReference>
<keyword evidence="4 7" id="KW-0521">NADP</keyword>
<dbReference type="PIRSF" id="PIRSF000110">
    <property type="entry name" value="G6PD"/>
    <property type="match status" value="1"/>
</dbReference>
<evidence type="ECO:0000256" key="6">
    <source>
        <dbReference type="ARBA" id="ARBA00023277"/>
    </source>
</evidence>
<feature type="binding site" evidence="7">
    <location>
        <position position="158"/>
    </location>
    <ligand>
        <name>NADP(+)</name>
        <dbReference type="ChEBI" id="CHEBI:58349"/>
    </ligand>
</feature>
<evidence type="ECO:0000256" key="2">
    <source>
        <dbReference type="ARBA" id="ARBA00009975"/>
    </source>
</evidence>
<protein>
    <recommendedName>
        <fullName evidence="7">Glucose-6-phosphate 1-dehydrogenase</fullName>
        <shortName evidence="7">G6PD</shortName>
        <ecNumber evidence="7">1.1.1.49</ecNumber>
    </recommendedName>
</protein>
<dbReference type="InterPro" id="IPR022675">
    <property type="entry name" value="G6P_DH_C"/>
</dbReference>
<keyword evidence="3 7" id="KW-0313">Glucose metabolism</keyword>
<comment type="function">
    <text evidence="7">Catalyzes the oxidation of glucose 6-phosphate to 6-phosphogluconolactone.</text>
</comment>
<dbReference type="Pfam" id="PF00479">
    <property type="entry name" value="G6PD_N"/>
    <property type="match status" value="1"/>
</dbReference>
<dbReference type="NCBIfam" id="TIGR00871">
    <property type="entry name" value="zwf"/>
    <property type="match status" value="1"/>
</dbReference>
<feature type="domain" description="Glucose-6-phosphate dehydrogenase NAD-binding" evidence="8">
    <location>
        <begin position="16"/>
        <end position="197"/>
    </location>
</feature>
<evidence type="ECO:0000259" key="8">
    <source>
        <dbReference type="Pfam" id="PF00479"/>
    </source>
</evidence>
<feature type="binding site" evidence="7">
    <location>
        <position position="356"/>
    </location>
    <ligand>
        <name>substrate</name>
    </ligand>
</feature>
<dbReference type="InterPro" id="IPR036291">
    <property type="entry name" value="NAD(P)-bd_dom_sf"/>
</dbReference>
<dbReference type="Proteomes" id="UP001596250">
    <property type="component" value="Unassembled WGS sequence"/>
</dbReference>
<comment type="similarity">
    <text evidence="2 7">Belongs to the glucose-6-phosphate dehydrogenase family.</text>
</comment>
<accession>A0ABW1IJA3</accession>
<dbReference type="NCBIfam" id="NF009492">
    <property type="entry name" value="PRK12853.1-3"/>
    <property type="match status" value="1"/>
</dbReference>
<feature type="domain" description="Glucose-6-phosphate dehydrogenase C-terminal" evidence="9">
    <location>
        <begin position="200"/>
        <end position="497"/>
    </location>
</feature>
<reference evidence="11" key="1">
    <citation type="journal article" date="2019" name="Int. J. Syst. Evol. Microbiol.">
        <title>The Global Catalogue of Microorganisms (GCM) 10K type strain sequencing project: providing services to taxonomists for standard genome sequencing and annotation.</title>
        <authorList>
            <consortium name="The Broad Institute Genomics Platform"/>
            <consortium name="The Broad Institute Genome Sequencing Center for Infectious Disease"/>
            <person name="Wu L."/>
            <person name="Ma J."/>
        </authorList>
    </citation>
    <scope>NUCLEOTIDE SEQUENCE [LARGE SCALE GENOMIC DNA]</scope>
    <source>
        <strain evidence="11">CCM 8749</strain>
    </source>
</reference>
<comment type="caution">
    <text evidence="7">Lacks conserved residue(s) required for the propagation of feature annotation.</text>
</comment>
<feature type="binding site" evidence="7">
    <location>
        <begin position="18"/>
        <end position="25"/>
    </location>
    <ligand>
        <name>NADP(+)</name>
        <dbReference type="ChEBI" id="CHEBI:58349"/>
    </ligand>
</feature>
<dbReference type="HAMAP" id="MF_00966">
    <property type="entry name" value="G6PD"/>
    <property type="match status" value="1"/>
</dbReference>
<organism evidence="10 11">
    <name type="scientific">Marinicrinis lubricantis</name>
    <dbReference type="NCBI Taxonomy" id="2086470"/>
    <lineage>
        <taxon>Bacteria</taxon>
        <taxon>Bacillati</taxon>
        <taxon>Bacillota</taxon>
        <taxon>Bacilli</taxon>
        <taxon>Bacillales</taxon>
        <taxon>Paenibacillaceae</taxon>
    </lineage>
</organism>
<feature type="binding site" evidence="7">
    <location>
        <position position="192"/>
    </location>
    <ligand>
        <name>substrate</name>
    </ligand>
</feature>
<dbReference type="RefSeq" id="WP_379891649.1">
    <property type="nucleotide sequence ID" value="NZ_CBCSCT010000074.1"/>
</dbReference>
<dbReference type="InterPro" id="IPR001282">
    <property type="entry name" value="G6P_DH"/>
</dbReference>
<gene>
    <name evidence="7 10" type="primary">zwf</name>
    <name evidence="10" type="ORF">ACFPXP_01345</name>
</gene>
<feature type="active site" description="Proton acceptor" evidence="7">
    <location>
        <position position="250"/>
    </location>
</feature>
<evidence type="ECO:0000256" key="1">
    <source>
        <dbReference type="ARBA" id="ARBA00004937"/>
    </source>
</evidence>
<keyword evidence="5 7" id="KW-0560">Oxidoreductase</keyword>
<keyword evidence="6 7" id="KW-0119">Carbohydrate metabolism</keyword>
<dbReference type="PANTHER" id="PTHR23429">
    <property type="entry name" value="GLUCOSE-6-PHOSPHATE 1-DEHYDROGENASE G6PD"/>
    <property type="match status" value="1"/>
</dbReference>
<dbReference type="Pfam" id="PF02781">
    <property type="entry name" value="G6PD_C"/>
    <property type="match status" value="1"/>
</dbReference>
<dbReference type="InterPro" id="IPR022674">
    <property type="entry name" value="G6P_DH_NAD-bd"/>
</dbReference>
<comment type="catalytic activity">
    <reaction evidence="7">
        <text>D-glucose 6-phosphate + NADP(+) = 6-phospho-D-glucono-1,5-lactone + NADPH + H(+)</text>
        <dbReference type="Rhea" id="RHEA:15841"/>
        <dbReference type="ChEBI" id="CHEBI:15378"/>
        <dbReference type="ChEBI" id="CHEBI:57783"/>
        <dbReference type="ChEBI" id="CHEBI:57955"/>
        <dbReference type="ChEBI" id="CHEBI:58349"/>
        <dbReference type="ChEBI" id="CHEBI:61548"/>
        <dbReference type="EC" id="1.1.1.49"/>
    </reaction>
</comment>
<evidence type="ECO:0000256" key="7">
    <source>
        <dbReference type="HAMAP-Rule" id="MF_00966"/>
    </source>
</evidence>
<evidence type="ECO:0000313" key="11">
    <source>
        <dbReference type="Proteomes" id="UP001596250"/>
    </source>
</evidence>
<dbReference type="PRINTS" id="PR00079">
    <property type="entry name" value="G6PDHDRGNASE"/>
</dbReference>
<feature type="binding site" evidence="7">
    <location>
        <position position="245"/>
    </location>
    <ligand>
        <name>substrate</name>
    </ligand>
</feature>
<dbReference type="PANTHER" id="PTHR23429:SF0">
    <property type="entry name" value="GLUCOSE-6-PHOSPHATE 1-DEHYDROGENASE"/>
    <property type="match status" value="1"/>
</dbReference>
<dbReference type="InterPro" id="IPR019796">
    <property type="entry name" value="G6P_DH_AS"/>
</dbReference>
<evidence type="ECO:0000259" key="9">
    <source>
        <dbReference type="Pfam" id="PF02781"/>
    </source>
</evidence>
<dbReference type="SUPFAM" id="SSF51735">
    <property type="entry name" value="NAD(P)-binding Rossmann-fold domains"/>
    <property type="match status" value="1"/>
</dbReference>
<dbReference type="GO" id="GO:0004345">
    <property type="term" value="F:glucose-6-phosphate dehydrogenase activity"/>
    <property type="evidence" value="ECO:0007669"/>
    <property type="project" value="UniProtKB-EC"/>
</dbReference>
<sequence length="514" mass="58790">MSQNTLKSLDGAVLFIFGATGDLAKRKLFPAIYSLYKEGKLSENFAVIGLARRPKTKEQFRDNLHASINEFSRYDQKDTERWNQFVEHFEYMSLDTQNPEGFKDLNVLTQSLEEKFSLNGNRLFYLALAPELFGGVAQNLRVGGLLESGGWHRLVIEKPFGYDLKSAEELNKQIRGVFEEEEIYRIDHYLGKEMVQNIEVIRFANAFFEPLWNNKHIANVQVTLSETVGVEERGGYYDHSGALRDMVQNHALQIVSMIAMEAPSRLEAEDIRDEKVKVLRSIRPFADDQDLRNHVIRGQYKAGSHGGKDMPAYRDEPNVNPESVTETFFAAKLHVDNFRWAGVPFYVRTGKRMPAKSTEVVVEFKNVPDHVYLAKNNNLRPNLLVIRVNPEEGIYIKINAKKPDSERSIVPVAMDFCQSCQVGINTPEAYERLLFDALCGESTYFTRWDEVATAWSIIDQIANSWSKDASDLKFYPAGTWGPEESHELLARDGFHWWPVNGQEEDDVIWISGKS</sequence>
<feature type="binding site" evidence="7">
    <location>
        <position position="351"/>
    </location>
    <ligand>
        <name>substrate</name>
    </ligand>
</feature>
<name>A0ABW1IJA3_9BACL</name>
<feature type="binding site" evidence="7">
    <location>
        <position position="188"/>
    </location>
    <ligand>
        <name>substrate</name>
    </ligand>
</feature>
<comment type="pathway">
    <text evidence="1 7">Carbohydrate degradation; pentose phosphate pathway; D-ribulose 5-phosphate from D-glucose 6-phosphate (oxidative stage): step 1/3.</text>
</comment>